<organism evidence="1 2">
    <name type="scientific">Bacteroides oleiciplenus YIT 12058</name>
    <dbReference type="NCBI Taxonomy" id="742727"/>
    <lineage>
        <taxon>Bacteria</taxon>
        <taxon>Pseudomonadati</taxon>
        <taxon>Bacteroidota</taxon>
        <taxon>Bacteroidia</taxon>
        <taxon>Bacteroidales</taxon>
        <taxon>Bacteroidaceae</taxon>
        <taxon>Bacteroides</taxon>
    </lineage>
</organism>
<comment type="caution">
    <text evidence="1">The sequence shown here is derived from an EMBL/GenBank/DDBJ whole genome shotgun (WGS) entry which is preliminary data.</text>
</comment>
<protein>
    <submittedName>
        <fullName evidence="1">Uncharacterized protein</fullName>
    </submittedName>
</protein>
<keyword evidence="2" id="KW-1185">Reference proteome</keyword>
<accession>K9EHT8</accession>
<dbReference type="AlphaFoldDB" id="K9EHT8"/>
<dbReference type="Proteomes" id="UP000009872">
    <property type="component" value="Unassembled WGS sequence"/>
</dbReference>
<evidence type="ECO:0000313" key="2">
    <source>
        <dbReference type="Proteomes" id="UP000009872"/>
    </source>
</evidence>
<dbReference type="HOGENOM" id="CLU_2822177_0_0_10"/>
<sequence>MVYDVITRLLAEKFRRTILSHIYLQKIKSAKYLFTVPEAGVSESNTVWFVRLRFVSLLQLQHLFQE</sequence>
<proteinExistence type="predicted"/>
<dbReference type="EMBL" id="ADLF01000009">
    <property type="protein sequence ID" value="EKU90532.1"/>
    <property type="molecule type" value="Genomic_DNA"/>
</dbReference>
<gene>
    <name evidence="1" type="ORF">HMPREF9447_01950</name>
</gene>
<name>K9EHT8_9BACE</name>
<evidence type="ECO:0000313" key="1">
    <source>
        <dbReference type="EMBL" id="EKU90532.1"/>
    </source>
</evidence>
<reference evidence="1 2" key="1">
    <citation type="submission" date="2012-09" db="EMBL/GenBank/DDBJ databases">
        <title>The Genome Sequence of Bacteroides oleiciplenus YIT 12058.</title>
        <authorList>
            <consortium name="The Broad Institute Genome Sequencing Platform"/>
            <person name="Earl A."/>
            <person name="Ward D."/>
            <person name="Feldgarden M."/>
            <person name="Gevers D."/>
            <person name="Morotomi M."/>
            <person name="Walker B."/>
            <person name="Young S.K."/>
            <person name="Zeng Q."/>
            <person name="Gargeya S."/>
            <person name="Fitzgerald M."/>
            <person name="Haas B."/>
            <person name="Abouelleil A."/>
            <person name="Alvarado L."/>
            <person name="Arachchi H.M."/>
            <person name="Berlin A.M."/>
            <person name="Chapman S.B."/>
            <person name="Goldberg J."/>
            <person name="Griggs A."/>
            <person name="Gujja S."/>
            <person name="Hansen M."/>
            <person name="Howarth C."/>
            <person name="Imamovic A."/>
            <person name="Larimer J."/>
            <person name="McCowen C."/>
            <person name="Montmayeur A."/>
            <person name="Murphy C."/>
            <person name="Neiman D."/>
            <person name="Pearson M."/>
            <person name="Priest M."/>
            <person name="Roberts A."/>
            <person name="Saif S."/>
            <person name="Shea T."/>
            <person name="Sisk P."/>
            <person name="Sykes S."/>
            <person name="Wortman J."/>
            <person name="Nusbaum C."/>
            <person name="Birren B."/>
        </authorList>
    </citation>
    <scope>NUCLEOTIDE SEQUENCE [LARGE SCALE GENOMIC DNA]</scope>
    <source>
        <strain evidence="1 2">YIT 12058</strain>
    </source>
</reference>